<dbReference type="Proteomes" id="UP000447833">
    <property type="component" value="Unassembled WGS sequence"/>
</dbReference>
<evidence type="ECO:0000259" key="6">
    <source>
        <dbReference type="Pfam" id="PF00082"/>
    </source>
</evidence>
<feature type="active site" description="Charge relay system" evidence="5">
    <location>
        <position position="324"/>
    </location>
</feature>
<dbReference type="InterPro" id="IPR022398">
    <property type="entry name" value="Peptidase_S8_His-AS"/>
</dbReference>
<dbReference type="PANTHER" id="PTHR43806:SF11">
    <property type="entry name" value="CEREVISIN-RELATED"/>
    <property type="match status" value="1"/>
</dbReference>
<dbReference type="Gene3D" id="3.40.50.200">
    <property type="entry name" value="Peptidase S8/S53 domain"/>
    <property type="match status" value="1"/>
</dbReference>
<dbReference type="EMBL" id="WMEY01000001">
    <property type="protein sequence ID" value="MYL61984.1"/>
    <property type="molecule type" value="Genomic_DNA"/>
</dbReference>
<dbReference type="PRINTS" id="PR00723">
    <property type="entry name" value="SUBTILISIN"/>
</dbReference>
<name>A0A845EQI9_9BACL</name>
<evidence type="ECO:0000256" key="1">
    <source>
        <dbReference type="ARBA" id="ARBA00011073"/>
    </source>
</evidence>
<dbReference type="InterPro" id="IPR000209">
    <property type="entry name" value="Peptidase_S8/S53_dom"/>
</dbReference>
<dbReference type="GO" id="GO:0004252">
    <property type="term" value="F:serine-type endopeptidase activity"/>
    <property type="evidence" value="ECO:0007669"/>
    <property type="project" value="UniProtKB-UniRule"/>
</dbReference>
<proteinExistence type="inferred from homology"/>
<comment type="similarity">
    <text evidence="1 5">Belongs to the peptidase S8 family.</text>
</comment>
<dbReference type="InterPro" id="IPR015500">
    <property type="entry name" value="Peptidase_S8_subtilisin-rel"/>
</dbReference>
<organism evidence="7 8">
    <name type="scientific">Guptibacillus hwajinpoensis</name>
    <dbReference type="NCBI Taxonomy" id="208199"/>
    <lineage>
        <taxon>Bacteria</taxon>
        <taxon>Bacillati</taxon>
        <taxon>Bacillota</taxon>
        <taxon>Bacilli</taxon>
        <taxon>Bacillales</taxon>
        <taxon>Guptibacillaceae</taxon>
        <taxon>Guptibacillus</taxon>
    </lineage>
</organism>
<reference evidence="7 8" key="1">
    <citation type="submission" date="2019-11" db="EMBL/GenBank/DDBJ databases">
        <title>Genome sequences of 17 halophilic strains isolated from different environments.</title>
        <authorList>
            <person name="Furrow R.E."/>
        </authorList>
    </citation>
    <scope>NUCLEOTIDE SEQUENCE [LARGE SCALE GENOMIC DNA]</scope>
    <source>
        <strain evidence="7 8">22506_14_FS</strain>
    </source>
</reference>
<gene>
    <name evidence="7" type="ORF">GLW07_01315</name>
</gene>
<dbReference type="GO" id="GO:0005576">
    <property type="term" value="C:extracellular region"/>
    <property type="evidence" value="ECO:0007669"/>
    <property type="project" value="UniProtKB-SubCell"/>
</dbReference>
<dbReference type="PROSITE" id="PS00136">
    <property type="entry name" value="SUBTILASE_ASP"/>
    <property type="match status" value="1"/>
</dbReference>
<dbReference type="Gene3D" id="3.40.50.12090">
    <property type="match status" value="2"/>
</dbReference>
<dbReference type="PROSITE" id="PS00137">
    <property type="entry name" value="SUBTILASE_HIS"/>
    <property type="match status" value="1"/>
</dbReference>
<dbReference type="Pfam" id="PF04122">
    <property type="entry name" value="CW_binding_2"/>
    <property type="match status" value="3"/>
</dbReference>
<dbReference type="GO" id="GO:0006508">
    <property type="term" value="P:proteolysis"/>
    <property type="evidence" value="ECO:0007669"/>
    <property type="project" value="UniProtKB-KW"/>
</dbReference>
<dbReference type="Pfam" id="PF00082">
    <property type="entry name" value="Peptidase_S8"/>
    <property type="match status" value="1"/>
</dbReference>
<comment type="caution">
    <text evidence="7">The sequence shown here is derived from an EMBL/GenBank/DDBJ whole genome shotgun (WGS) entry which is preliminary data.</text>
</comment>
<feature type="active site" description="Charge relay system" evidence="5">
    <location>
        <position position="170"/>
    </location>
</feature>
<dbReference type="InterPro" id="IPR023827">
    <property type="entry name" value="Peptidase_S8_Asp-AS"/>
</dbReference>
<dbReference type="SUPFAM" id="SSF52743">
    <property type="entry name" value="Subtilisin-like"/>
    <property type="match status" value="1"/>
</dbReference>
<evidence type="ECO:0000256" key="3">
    <source>
        <dbReference type="ARBA" id="ARBA00022801"/>
    </source>
</evidence>
<evidence type="ECO:0000256" key="4">
    <source>
        <dbReference type="ARBA" id="ARBA00022825"/>
    </source>
</evidence>
<sequence>MEEVSQLKSKTIILLMFCILLFSLAPIVSEAQSNQETERILVTYVEAKSPSRQSEYSTKVEVIKVPEQEVDETIDRLKSNREVKHVEKDQPVYLMGEGLPDDALLSYQKPWMDQINLLNAWELLSNQKSTSKVAVIDSGVDLTHPDLKANLISGVNLVNESQSVQDLDGHGTKVAGLIGAVTNNQIGIASPARGVSIMPIKVTENGTGNLSTVVEGIRYAIDHDADVINLSLGNYNNSFALRTVIEEAAAKDILMVGAAGNDNDSAVVFPAAYPEVIAVASVQTGTKEKAPFSNYGPLVDLAAPGTDIYSTTLNGEYTFDKGTSMSSPIVASSGVLLKDYASYLTNKQVFKLLEETAATINGSDDFGSGILDVEAAFNGVTEYNRIYGETSIETAIDISKKSWNTVDQQTISINGKSITGKFIVLARSDEFPDSLAASPLASKLGSPILLSKKSGLSKSLLDELNRLSANHVLLIGGEDALPEGVVDQLKSEGIETTRIAGDNRYETATEIAKIIENENTTETFIVSGENFPDALSISSFASRFESPVLFTKSDSLPDDTKTYLNELGPQKAYVIGGETVIGKSVVSEIPSLDSERIGGEDRFDTNFKVLLRFGIEEESEGIYFATGLKFPDALTGGVAASRSGQSIILVHPNRENEALNKSILYLNNQGVSNYRILGGPAAISETKAWQIDQLLDD</sequence>
<dbReference type="InterPro" id="IPR050131">
    <property type="entry name" value="Peptidase_S8_subtilisin-like"/>
</dbReference>
<accession>A0A845EQI9</accession>
<dbReference type="RefSeq" id="WP_160917888.1">
    <property type="nucleotide sequence ID" value="NZ_WMEY01000001.1"/>
</dbReference>
<keyword evidence="4 5" id="KW-0720">Serine protease</keyword>
<feature type="active site" description="Charge relay system" evidence="5">
    <location>
        <position position="137"/>
    </location>
</feature>
<evidence type="ECO:0000313" key="7">
    <source>
        <dbReference type="EMBL" id="MYL61984.1"/>
    </source>
</evidence>
<dbReference type="AlphaFoldDB" id="A0A845EQI9"/>
<keyword evidence="3 5" id="KW-0378">Hydrolase</keyword>
<dbReference type="PROSITE" id="PS51892">
    <property type="entry name" value="SUBTILASE"/>
    <property type="match status" value="1"/>
</dbReference>
<dbReference type="InterPro" id="IPR036852">
    <property type="entry name" value="Peptidase_S8/S53_dom_sf"/>
</dbReference>
<evidence type="ECO:0000256" key="5">
    <source>
        <dbReference type="PROSITE-ProRule" id="PRU01240"/>
    </source>
</evidence>
<dbReference type="InterPro" id="IPR007253">
    <property type="entry name" value="Cell_wall-bd_2"/>
</dbReference>
<feature type="domain" description="Peptidase S8/S53" evidence="6">
    <location>
        <begin position="130"/>
        <end position="363"/>
    </location>
</feature>
<protein>
    <submittedName>
        <fullName evidence="7">S8 family serine peptidase</fullName>
    </submittedName>
</protein>
<dbReference type="PANTHER" id="PTHR43806">
    <property type="entry name" value="PEPTIDASE S8"/>
    <property type="match status" value="1"/>
</dbReference>
<keyword evidence="2 5" id="KW-0645">Protease</keyword>
<evidence type="ECO:0000256" key="2">
    <source>
        <dbReference type="ARBA" id="ARBA00022670"/>
    </source>
</evidence>
<evidence type="ECO:0000313" key="8">
    <source>
        <dbReference type="Proteomes" id="UP000447833"/>
    </source>
</evidence>